<dbReference type="SUPFAM" id="SSF48403">
    <property type="entry name" value="Ankyrin repeat"/>
    <property type="match status" value="1"/>
</dbReference>
<dbReference type="GO" id="GO:0006887">
    <property type="term" value="P:exocytosis"/>
    <property type="evidence" value="ECO:0007669"/>
    <property type="project" value="UniProtKB-KW"/>
</dbReference>
<evidence type="ECO:0000256" key="7">
    <source>
        <dbReference type="PROSITE-ProRule" id="PRU00023"/>
    </source>
</evidence>
<dbReference type="GO" id="GO:0044218">
    <property type="term" value="C:other organism cell membrane"/>
    <property type="evidence" value="ECO:0007669"/>
    <property type="project" value="UniProtKB-KW"/>
</dbReference>
<evidence type="ECO:0000256" key="6">
    <source>
        <dbReference type="ARBA" id="ARBA00023298"/>
    </source>
</evidence>
<dbReference type="GO" id="GO:0000122">
    <property type="term" value="P:negative regulation of transcription by RNA polymerase II"/>
    <property type="evidence" value="ECO:0007669"/>
    <property type="project" value="TreeGrafter"/>
</dbReference>
<keyword evidence="10" id="KW-1185">Reference proteome</keyword>
<dbReference type="Pfam" id="PF21533">
    <property type="entry name" value="EHMT1-2_CRR"/>
    <property type="match status" value="1"/>
</dbReference>
<dbReference type="GO" id="GO:0044231">
    <property type="term" value="C:host cell presynaptic membrane"/>
    <property type="evidence" value="ECO:0007669"/>
    <property type="project" value="UniProtKB-KW"/>
</dbReference>
<keyword evidence="7" id="KW-0040">ANK repeat</keyword>
<evidence type="ECO:0000259" key="8">
    <source>
        <dbReference type="Pfam" id="PF21533"/>
    </source>
</evidence>
<dbReference type="InterPro" id="IPR047762">
    <property type="entry name" value="EHMT_CRR"/>
</dbReference>
<keyword evidence="6" id="KW-1053">Target membrane</keyword>
<dbReference type="PROSITE" id="PS50088">
    <property type="entry name" value="ANK_REPEAT"/>
    <property type="match status" value="5"/>
</dbReference>
<dbReference type="CDD" id="cd20905">
    <property type="entry name" value="EHMT_ZBD"/>
    <property type="match status" value="1"/>
</dbReference>
<reference evidence="9 10" key="1">
    <citation type="submission" date="2013-11" db="EMBL/GenBank/DDBJ databases">
        <title>Genome sequencing of Stegodyphus mimosarum.</title>
        <authorList>
            <person name="Bechsgaard J."/>
        </authorList>
    </citation>
    <scope>NUCLEOTIDE SEQUENCE [LARGE SCALE GENOMIC DNA]</scope>
</reference>
<keyword evidence="9" id="KW-0808">Transferase</keyword>
<dbReference type="InterPro" id="IPR043550">
    <property type="entry name" value="EHMT1/EHMT2"/>
</dbReference>
<dbReference type="Proteomes" id="UP000054359">
    <property type="component" value="Unassembled WGS sequence"/>
</dbReference>
<evidence type="ECO:0000313" key="10">
    <source>
        <dbReference type="Proteomes" id="UP000054359"/>
    </source>
</evidence>
<dbReference type="Gene3D" id="1.25.40.20">
    <property type="entry name" value="Ankyrin repeat-containing domain"/>
    <property type="match status" value="3"/>
</dbReference>
<dbReference type="GO" id="GO:0002039">
    <property type="term" value="F:p53 binding"/>
    <property type="evidence" value="ECO:0007669"/>
    <property type="project" value="InterPro"/>
</dbReference>
<feature type="repeat" description="ANK" evidence="7">
    <location>
        <begin position="633"/>
        <end position="665"/>
    </location>
</feature>
<dbReference type="GO" id="GO:0005634">
    <property type="term" value="C:nucleus"/>
    <property type="evidence" value="ECO:0007669"/>
    <property type="project" value="TreeGrafter"/>
</dbReference>
<accession>A0A087U947</accession>
<name>A0A087U947_STEMI</name>
<feature type="repeat" description="ANK" evidence="7">
    <location>
        <begin position="533"/>
        <end position="565"/>
    </location>
</feature>
<dbReference type="AlphaFoldDB" id="A0A087U947"/>
<keyword evidence="4" id="KW-0528">Neurotoxin</keyword>
<dbReference type="GO" id="GO:0046974">
    <property type="term" value="F:histone H3K9 methyltransferase activity"/>
    <property type="evidence" value="ECO:0007669"/>
    <property type="project" value="TreeGrafter"/>
</dbReference>
<evidence type="ECO:0000256" key="3">
    <source>
        <dbReference type="ARBA" id="ARBA00022537"/>
    </source>
</evidence>
<keyword evidence="6" id="KW-0472">Membrane</keyword>
<dbReference type="PANTHER" id="PTHR46307">
    <property type="entry name" value="G9A, ISOFORM B"/>
    <property type="match status" value="1"/>
</dbReference>
<feature type="repeat" description="ANK" evidence="7">
    <location>
        <begin position="566"/>
        <end position="598"/>
    </location>
</feature>
<keyword evidence="5" id="KW-0800">Toxin</keyword>
<dbReference type="Pfam" id="PF12796">
    <property type="entry name" value="Ank_2"/>
    <property type="match status" value="1"/>
</dbReference>
<keyword evidence="5" id="KW-0638">Presynaptic neurotoxin</keyword>
<gene>
    <name evidence="9" type="ORF">X975_21284</name>
</gene>
<feature type="domain" description="EHMT1/2 cysteine-rich region" evidence="8">
    <location>
        <begin position="315"/>
        <end position="414"/>
    </location>
</feature>
<protein>
    <submittedName>
        <fullName evidence="9">Histone-lysine N-methyltransferase EHMT1</fullName>
    </submittedName>
</protein>
<keyword evidence="9" id="KW-0489">Methyltransferase</keyword>
<evidence type="ECO:0000313" key="9">
    <source>
        <dbReference type="EMBL" id="KFM73886.1"/>
    </source>
</evidence>
<evidence type="ECO:0000256" key="4">
    <source>
        <dbReference type="ARBA" id="ARBA00022699"/>
    </source>
</evidence>
<keyword evidence="3" id="KW-1052">Target cell membrane</keyword>
<dbReference type="SMART" id="SM00248">
    <property type="entry name" value="ANK"/>
    <property type="match status" value="5"/>
</dbReference>
<dbReference type="InterPro" id="IPR036770">
    <property type="entry name" value="Ankyrin_rpt-contain_sf"/>
</dbReference>
<organism evidence="9 10">
    <name type="scientific">Stegodyphus mimosarum</name>
    <name type="common">African social velvet spider</name>
    <dbReference type="NCBI Taxonomy" id="407821"/>
    <lineage>
        <taxon>Eukaryota</taxon>
        <taxon>Metazoa</taxon>
        <taxon>Ecdysozoa</taxon>
        <taxon>Arthropoda</taxon>
        <taxon>Chelicerata</taxon>
        <taxon>Arachnida</taxon>
        <taxon>Araneae</taxon>
        <taxon>Araneomorphae</taxon>
        <taxon>Entelegynae</taxon>
        <taxon>Eresoidea</taxon>
        <taxon>Eresidae</taxon>
        <taxon>Stegodyphus</taxon>
    </lineage>
</organism>
<proteinExistence type="predicted"/>
<dbReference type="STRING" id="407821.A0A087U947"/>
<dbReference type="PROSITE" id="PS50297">
    <property type="entry name" value="ANK_REP_REGION"/>
    <property type="match status" value="5"/>
</dbReference>
<dbReference type="GO" id="GO:0032259">
    <property type="term" value="P:methylation"/>
    <property type="evidence" value="ECO:0007669"/>
    <property type="project" value="UniProtKB-KW"/>
</dbReference>
<sequence>MHASELKHISNHESEMETENVAVNLIIPANLYDVTLLDTSSSNNCVSTNVNNSISTNSYVHILKNYNGCDSSANIESQNFDPLETSKIELLQKQRKCVKSFQKSKKTFPLRTNNHKLIPKRSARKSASSASTAFSNFGDIGIAYKCSGKSINEKQNKFKKRKMGKTMNPLHEFQIENSDSSSSSSLLSVQNDDDILPVAKKTFKKPFTAARKSVTESRDLVPKLAAKTFPCRQHSAITLTNFVISDGKEDSVTFISLKDASDAESSNLSEMSDEDVRNTRICSPVKELMISHPVCCCSEKEKPCICTDGNLQEVCEGEDTVDDNIIPCSNKVSKQYLLTPSSEIRHRAFCDIHLWRLQRHHCCPKCGVFCTQGSFMLCSSDDTGKTDDQLHLFHQGCFLLPVPGLPPRCPHCCKYSIFKTINLFLTTQSGEQDSKNCELSSDIKNLTSDLEDYNILMKNADSVSQKIVTEKMPFVPESHDLETMIDALANDKSLHLRPKGKCLYNPIKTGDVKKVVHLIANGVNANHKFKMHKNATPLHVAAHHGFTGIIHILCQAGALIDAVNDDLETPLMVAVDKNQISAVRYLVLSGAQTDTKNENGLTALHIAARNGFMEIAQYLYNTGCFDINIQDDGGWTPLVWACENKHDDFIKWLLEMKADPNIRDKEENTALHWAAYSGVVSIVQDLLDNGCNLNYVNLR</sequence>
<dbReference type="EMBL" id="KK118803">
    <property type="protein sequence ID" value="KFM73886.1"/>
    <property type="molecule type" value="Genomic_DNA"/>
</dbReference>
<comment type="subcellular location">
    <subcellularLocation>
        <location evidence="1">Target cell membrane</location>
    </subcellularLocation>
</comment>
<dbReference type="PRINTS" id="PR01415">
    <property type="entry name" value="ANKYRIN"/>
</dbReference>
<dbReference type="PANTHER" id="PTHR46307:SF4">
    <property type="entry name" value="G9A, ISOFORM B"/>
    <property type="match status" value="1"/>
</dbReference>
<dbReference type="GO" id="GO:0008270">
    <property type="term" value="F:zinc ion binding"/>
    <property type="evidence" value="ECO:0007669"/>
    <property type="project" value="InterPro"/>
</dbReference>
<feature type="non-terminal residue" evidence="9">
    <location>
        <position position="699"/>
    </location>
</feature>
<evidence type="ECO:0000256" key="2">
    <source>
        <dbReference type="ARBA" id="ARBA00022483"/>
    </source>
</evidence>
<keyword evidence="2" id="KW-0268">Exocytosis</keyword>
<dbReference type="OrthoDB" id="6419967at2759"/>
<feature type="repeat" description="ANK" evidence="7">
    <location>
        <begin position="666"/>
        <end position="698"/>
    </location>
</feature>
<dbReference type="InterPro" id="IPR002110">
    <property type="entry name" value="Ankyrin_rpt"/>
</dbReference>
<dbReference type="GO" id="GO:0000785">
    <property type="term" value="C:chromatin"/>
    <property type="evidence" value="ECO:0007669"/>
    <property type="project" value="TreeGrafter"/>
</dbReference>
<evidence type="ECO:0000256" key="5">
    <source>
        <dbReference type="ARBA" id="ARBA00023028"/>
    </source>
</evidence>
<feature type="repeat" description="ANK" evidence="7">
    <location>
        <begin position="599"/>
        <end position="623"/>
    </location>
</feature>
<dbReference type="Pfam" id="PF00023">
    <property type="entry name" value="Ank"/>
    <property type="match status" value="2"/>
</dbReference>
<evidence type="ECO:0000256" key="1">
    <source>
        <dbReference type="ARBA" id="ARBA00004175"/>
    </source>
</evidence>